<evidence type="ECO:0000259" key="1">
    <source>
        <dbReference type="PROSITE" id="PS51272"/>
    </source>
</evidence>
<sequence>MNYDLVEDGQSVFPDVSADAWYAPYVNALYNQGLVEGDENGLFHPQDTIDHEQLITVMARLAAQLNLKFYQANLAGPNATDNADKSLLRFDDWAKSSVWLLSMSQKNYLGNSINLLFSPVSGMDPKGASLREEAAALTYSILTYTGILICK</sequence>
<dbReference type="AlphaFoldDB" id="A0A644X8G6"/>
<name>A0A644X8G6_9ZZZZ</name>
<protein>
    <recommendedName>
        <fullName evidence="1">SLH domain-containing protein</fullName>
    </recommendedName>
</protein>
<dbReference type="PROSITE" id="PS51272">
    <property type="entry name" value="SLH"/>
    <property type="match status" value="1"/>
</dbReference>
<evidence type="ECO:0000313" key="2">
    <source>
        <dbReference type="EMBL" id="MPM12465.1"/>
    </source>
</evidence>
<dbReference type="InterPro" id="IPR001119">
    <property type="entry name" value="SLH_dom"/>
</dbReference>
<accession>A0A644X8G6</accession>
<dbReference type="Pfam" id="PF00395">
    <property type="entry name" value="SLH"/>
    <property type="match status" value="1"/>
</dbReference>
<comment type="caution">
    <text evidence="2">The sequence shown here is derived from an EMBL/GenBank/DDBJ whole genome shotgun (WGS) entry which is preliminary data.</text>
</comment>
<reference evidence="2" key="1">
    <citation type="submission" date="2019-08" db="EMBL/GenBank/DDBJ databases">
        <authorList>
            <person name="Kucharzyk K."/>
            <person name="Murdoch R.W."/>
            <person name="Higgins S."/>
            <person name="Loffler F."/>
        </authorList>
    </citation>
    <scope>NUCLEOTIDE SEQUENCE</scope>
</reference>
<gene>
    <name evidence="2" type="ORF">SDC9_58818</name>
</gene>
<dbReference type="EMBL" id="VSSQ01001975">
    <property type="protein sequence ID" value="MPM12465.1"/>
    <property type="molecule type" value="Genomic_DNA"/>
</dbReference>
<organism evidence="2">
    <name type="scientific">bioreactor metagenome</name>
    <dbReference type="NCBI Taxonomy" id="1076179"/>
    <lineage>
        <taxon>unclassified sequences</taxon>
        <taxon>metagenomes</taxon>
        <taxon>ecological metagenomes</taxon>
    </lineage>
</organism>
<feature type="domain" description="SLH" evidence="1">
    <location>
        <begin position="9"/>
        <end position="72"/>
    </location>
</feature>
<proteinExistence type="predicted"/>